<keyword evidence="1" id="KW-0812">Transmembrane</keyword>
<gene>
    <name evidence="2" type="ORF">OG2516_10996</name>
</gene>
<sequence length="200" mass="21244">MADHHSTYVALAKTILPLLALALLSTMFLFARAPTIESVEIPYADIEELAREQQISAPSFSGVTDDGSIFSLMAESARPVDDGDVVDLAAIRGTLDAPGGATILLRAGEGRVDTAGRTARLSGLTRIETSDGYEVETNGVFADLDAGRIETDGALEAHAPYGELTAGRLVVETPDGGSQLLNFQDGVRLVYRRQQQDPTP</sequence>
<reference evidence="2 3" key="1">
    <citation type="journal article" date="2010" name="J. Bacteriol.">
        <title>Genome sequences of Oceanicola granulosus HTCC2516(T) and Oceanicola batsensis HTCC2597(TDelta).</title>
        <authorList>
            <person name="Thrash J.C."/>
            <person name="Cho J.C."/>
            <person name="Vergin K.L."/>
            <person name="Giovannoni S.J."/>
        </authorList>
    </citation>
    <scope>NUCLEOTIDE SEQUENCE [LARGE SCALE GENOMIC DNA]</scope>
    <source>
        <strain evidence="3">ATCC BAA-861 / DSM 15982 / KCTC 12143 / HTCC2516</strain>
    </source>
</reference>
<dbReference type="AlphaFoldDB" id="Q2CK04"/>
<protein>
    <recommendedName>
        <fullName evidence="4">Lipopolysaccharide export system protein LptC</fullName>
    </recommendedName>
</protein>
<dbReference type="RefSeq" id="WP_007255719.1">
    <property type="nucleotide sequence ID" value="NZ_CH724107.1"/>
</dbReference>
<dbReference type="Proteomes" id="UP000003635">
    <property type="component" value="Unassembled WGS sequence"/>
</dbReference>
<comment type="caution">
    <text evidence="2">The sequence shown here is derived from an EMBL/GenBank/DDBJ whole genome shotgun (WGS) entry which is preliminary data.</text>
</comment>
<dbReference type="eggNOG" id="COG5375">
    <property type="taxonomic scope" value="Bacteria"/>
</dbReference>
<feature type="transmembrane region" description="Helical" evidence="1">
    <location>
        <begin position="6"/>
        <end position="31"/>
    </location>
</feature>
<keyword evidence="1" id="KW-0472">Membrane</keyword>
<dbReference type="EMBL" id="AAOT01000001">
    <property type="protein sequence ID" value="EAR52985.1"/>
    <property type="molecule type" value="Genomic_DNA"/>
</dbReference>
<evidence type="ECO:0008006" key="4">
    <source>
        <dbReference type="Google" id="ProtNLM"/>
    </source>
</evidence>
<evidence type="ECO:0000313" key="2">
    <source>
        <dbReference type="EMBL" id="EAR52985.1"/>
    </source>
</evidence>
<evidence type="ECO:0000313" key="3">
    <source>
        <dbReference type="Proteomes" id="UP000003635"/>
    </source>
</evidence>
<accession>Q2CK04</accession>
<organism evidence="2 3">
    <name type="scientific">Oceanicola granulosus (strain ATCC BAA-861 / DSM 15982 / KCTC 12143 / HTCC2516)</name>
    <dbReference type="NCBI Taxonomy" id="314256"/>
    <lineage>
        <taxon>Bacteria</taxon>
        <taxon>Pseudomonadati</taxon>
        <taxon>Pseudomonadota</taxon>
        <taxon>Alphaproteobacteria</taxon>
        <taxon>Rhodobacterales</taxon>
        <taxon>Roseobacteraceae</taxon>
        <taxon>Oceanicola</taxon>
    </lineage>
</organism>
<keyword evidence="3" id="KW-1185">Reference proteome</keyword>
<dbReference type="STRING" id="314256.OG2516_10996"/>
<evidence type="ECO:0000256" key="1">
    <source>
        <dbReference type="SAM" id="Phobius"/>
    </source>
</evidence>
<dbReference type="HOGENOM" id="CLU_114957_0_0_5"/>
<dbReference type="OrthoDB" id="7871110at2"/>
<keyword evidence="1" id="KW-1133">Transmembrane helix</keyword>
<proteinExistence type="predicted"/>
<name>Q2CK04_OCEGH</name>